<gene>
    <name evidence="3" type="ORF">EHS15_02705</name>
</gene>
<keyword evidence="4" id="KW-1185">Reference proteome</keyword>
<evidence type="ECO:0000313" key="4">
    <source>
        <dbReference type="Proteomes" id="UP000298058"/>
    </source>
</evidence>
<feature type="transmembrane region" description="Helical" evidence="2">
    <location>
        <begin position="74"/>
        <end position="97"/>
    </location>
</feature>
<feature type="region of interest" description="Disordered" evidence="1">
    <location>
        <begin position="98"/>
        <end position="142"/>
    </location>
</feature>
<protein>
    <submittedName>
        <fullName evidence="3">Uncharacterized protein</fullName>
    </submittedName>
</protein>
<feature type="compositionally biased region" description="Low complexity" evidence="1">
    <location>
        <begin position="117"/>
        <end position="142"/>
    </location>
</feature>
<keyword evidence="2" id="KW-1133">Transmembrane helix</keyword>
<dbReference type="AlphaFoldDB" id="A0A4R9M308"/>
<proteinExistence type="predicted"/>
<keyword evidence="2" id="KW-0472">Membrane</keyword>
<feature type="transmembrane region" description="Helical" evidence="2">
    <location>
        <begin position="45"/>
        <end position="62"/>
    </location>
</feature>
<sequence length="142" mass="16188">MSENDRVAQQINPTRETFKSIISWIAGIFFLLLAIASLVPEQFHLLGFFTYGIISYLLIPPFKSYLERLLGSKIPLALNILIIVICFIAGSSTMPGLEKEIEKQRNMQSQTKEPEPQQRTQSQSQTQTQSQSQTQSQKIQKR</sequence>
<evidence type="ECO:0000256" key="2">
    <source>
        <dbReference type="SAM" id="Phobius"/>
    </source>
</evidence>
<dbReference type="Proteomes" id="UP000298058">
    <property type="component" value="Unassembled WGS sequence"/>
</dbReference>
<accession>A0A4R9M308</accession>
<evidence type="ECO:0000256" key="1">
    <source>
        <dbReference type="SAM" id="MobiDB-lite"/>
    </source>
</evidence>
<reference evidence="3" key="1">
    <citation type="journal article" date="2019" name="PLoS Negl. Trop. Dis.">
        <title>Revisiting the worldwide diversity of Leptospira species in the environment.</title>
        <authorList>
            <person name="Vincent A.T."/>
            <person name="Schiettekatte O."/>
            <person name="Bourhy P."/>
            <person name="Veyrier F.J."/>
            <person name="Picardeau M."/>
        </authorList>
    </citation>
    <scope>NUCLEOTIDE SEQUENCE [LARGE SCALE GENOMIC DNA]</scope>
    <source>
        <strain evidence="3">201300427</strain>
    </source>
</reference>
<keyword evidence="2" id="KW-0812">Transmembrane</keyword>
<organism evidence="3 4">
    <name type="scientific">Leptospira idonii</name>
    <dbReference type="NCBI Taxonomy" id="1193500"/>
    <lineage>
        <taxon>Bacteria</taxon>
        <taxon>Pseudomonadati</taxon>
        <taxon>Spirochaetota</taxon>
        <taxon>Spirochaetia</taxon>
        <taxon>Leptospirales</taxon>
        <taxon>Leptospiraceae</taxon>
        <taxon>Leptospira</taxon>
    </lineage>
</organism>
<name>A0A4R9M308_9LEPT</name>
<dbReference type="EMBL" id="RQHW01000010">
    <property type="protein sequence ID" value="TGN20522.1"/>
    <property type="molecule type" value="Genomic_DNA"/>
</dbReference>
<evidence type="ECO:0000313" key="3">
    <source>
        <dbReference type="EMBL" id="TGN20522.1"/>
    </source>
</evidence>
<comment type="caution">
    <text evidence="3">The sequence shown here is derived from an EMBL/GenBank/DDBJ whole genome shotgun (WGS) entry which is preliminary data.</text>
</comment>
<feature type="transmembrane region" description="Helical" evidence="2">
    <location>
        <begin position="21"/>
        <end position="39"/>
    </location>
</feature>